<feature type="region of interest" description="Disordered" evidence="1">
    <location>
        <begin position="871"/>
        <end position="895"/>
    </location>
</feature>
<keyword evidence="4" id="KW-1185">Reference proteome</keyword>
<proteinExistence type="predicted"/>
<dbReference type="Proteomes" id="UP000245768">
    <property type="component" value="Unassembled WGS sequence"/>
</dbReference>
<dbReference type="AlphaFoldDB" id="A0A316YE53"/>
<gene>
    <name evidence="3" type="ORF">FA10DRAFT_262169</name>
</gene>
<name>A0A316YE53_9BASI</name>
<accession>A0A316YE53</accession>
<evidence type="ECO:0000256" key="1">
    <source>
        <dbReference type="SAM" id="MobiDB-lite"/>
    </source>
</evidence>
<protein>
    <submittedName>
        <fullName evidence="3">Uncharacterized protein</fullName>
    </submittedName>
</protein>
<sequence>MRLFYLLLILLALLGVQAAKSRNKAGSKAGSKGGSKGGGKAGNFNRELINFNQASLGNLAALDMMVFASTRYNRAHVAFKGVHDVEGAAGNFYAWHESFGRKKGFEPMLKISTYGHRNNGRPSSEWYEKSFVGKAQSPQLPRLDSMKVDTGVLYDVYQTAPISLDDHRALSNHIFTYHGSVGFVYVQSNYIQPGIDDPAKVDKYLKSLESIYEPSTIIVVMDPSSFEDRETFVPFSSLDGKLPAAQLEAATDDPFVAATLLQVDKIVNRDYKELRFLPQRYLNRMKTDDKKDSVDSVLGVVQEGLKGYDTEVHEHIQAWIIRAEEILSTSKEDDQEQIKHKQLLQRLEQVKLKFDRDPIPEGEVEFADPLFAAALLSDQFEQQSWSYEGPSSSSGGDSSLHGIRGKQEATSSGDDSSHHGNRGKQEAAPSSMTLLFSPLRRTSSSSPDVREHAKHQRALKQFLKRISRKTQASQCTLHEQLFHIELHKKEEESWFSRSSQPSSKMLLKFLFAFVPLFCAQVVSQPHPDLPTRHLINFNKVSLGNLAALDIMMRQPGKYAHAHVVFNGVKDSHRAAGHFENWNNKFRRDRSLFTTYGGRDPPEEGEWYESEFLGQARAPDFEGLERFQINEGIVNDIHQVAPTRPEQHKALWETICKGKGKIGSVYVQQDHNSQIEGNRVQAEELPKLLNDIYRETEEGVIFTSYQSLDTGETYVPRELLKDRFPSAHLDFAQKDPFIANTLFEVKRILEKDLVLPLLIPPYFFNRLSAKARLDMFCDLVQDAVAGFQKGLRHHLSSWVQNAKEKGTLLIVESTDEEKRLRVTTQVNRLNKIMSKLKGEPTMSYEVEFADALFTTALLSDGYKRRPVWYENDDASSSRHSSSTKSQRSKQKPAYPTKIVSTYRHLPHEVLLETALKYFPKKVRSKPSSSRLH</sequence>
<feature type="chain" id="PRO_5016404536" evidence="2">
    <location>
        <begin position="19"/>
        <end position="931"/>
    </location>
</feature>
<feature type="region of interest" description="Disordered" evidence="1">
    <location>
        <begin position="384"/>
        <end position="432"/>
    </location>
</feature>
<dbReference type="GeneID" id="37042018"/>
<dbReference type="InParanoid" id="A0A316YE53"/>
<feature type="compositionally biased region" description="Low complexity" evidence="1">
    <location>
        <begin position="384"/>
        <end position="402"/>
    </location>
</feature>
<feature type="signal peptide" evidence="2">
    <location>
        <begin position="1"/>
        <end position="18"/>
    </location>
</feature>
<evidence type="ECO:0000313" key="4">
    <source>
        <dbReference type="Proteomes" id="UP000245768"/>
    </source>
</evidence>
<keyword evidence="2" id="KW-0732">Signal</keyword>
<evidence type="ECO:0000256" key="2">
    <source>
        <dbReference type="SAM" id="SignalP"/>
    </source>
</evidence>
<dbReference type="EMBL" id="KZ819639">
    <property type="protein sequence ID" value="PWN87687.1"/>
    <property type="molecule type" value="Genomic_DNA"/>
</dbReference>
<organism evidence="3 4">
    <name type="scientific">Acaromyces ingoldii</name>
    <dbReference type="NCBI Taxonomy" id="215250"/>
    <lineage>
        <taxon>Eukaryota</taxon>
        <taxon>Fungi</taxon>
        <taxon>Dikarya</taxon>
        <taxon>Basidiomycota</taxon>
        <taxon>Ustilaginomycotina</taxon>
        <taxon>Exobasidiomycetes</taxon>
        <taxon>Exobasidiales</taxon>
        <taxon>Cryptobasidiaceae</taxon>
        <taxon>Acaromyces</taxon>
    </lineage>
</organism>
<evidence type="ECO:0000313" key="3">
    <source>
        <dbReference type="EMBL" id="PWN87687.1"/>
    </source>
</evidence>
<reference evidence="3" key="1">
    <citation type="journal article" date="2018" name="Mol. Biol. Evol.">
        <title>Broad Genomic Sampling Reveals a Smut Pathogenic Ancestry of the Fungal Clade Ustilaginomycotina.</title>
        <authorList>
            <person name="Kijpornyongpan T."/>
            <person name="Mondo S.J."/>
            <person name="Barry K."/>
            <person name="Sandor L."/>
            <person name="Lee J."/>
            <person name="Lipzen A."/>
            <person name="Pangilinan J."/>
            <person name="LaButti K."/>
            <person name="Hainaut M."/>
            <person name="Henrissat B."/>
            <person name="Grigoriev I.V."/>
            <person name="Spatafora J.W."/>
            <person name="Aime M.C."/>
        </authorList>
    </citation>
    <scope>NUCLEOTIDE SEQUENCE [LARGE SCALE GENOMIC DNA]</scope>
    <source>
        <strain evidence="3">MCA 4198</strain>
    </source>
</reference>
<dbReference type="RefSeq" id="XP_025374885.1">
    <property type="nucleotide sequence ID" value="XM_025520102.1"/>
</dbReference>